<dbReference type="PANTHER" id="PTHR34203:SF15">
    <property type="entry name" value="SLL1173 PROTEIN"/>
    <property type="match status" value="1"/>
</dbReference>
<feature type="domain" description="Methyltransferase FkbM" evidence="1">
    <location>
        <begin position="118"/>
        <end position="247"/>
    </location>
</feature>
<sequence>MKASACSQEQIDTINNTLGQPNADQIMYLTNCPESNWIDNYYRTKLGRVDSEGQSFLGINIGCNKGYDAVKIARMGTGNVKFNTRAWGEAMSSSGVADAGVCGQATKVSDSEEGSSKYFIQGEVHCVEPLPSTVRALKNSSQVLGYEEEGLVITQAAISSSDGIAFFPNPPPGNELGNLAACEVSKVGCSEVPMYSLETYVETYVQNQQGPINVLSIDVEGFDFDVLFGAGSVLDRTEYLEFEYHIFGTWKNYHITDAVRLLDGKGFTCYWAGREKLWRITNCYINDLYSWHNWSNMACVHRSQVELADIMENIFFYFFTESRLSIS</sequence>
<name>A0ABD3PGB4_9STRA</name>
<dbReference type="Proteomes" id="UP001530400">
    <property type="component" value="Unassembled WGS sequence"/>
</dbReference>
<dbReference type="Pfam" id="PF05050">
    <property type="entry name" value="Methyltransf_21"/>
    <property type="match status" value="1"/>
</dbReference>
<dbReference type="InterPro" id="IPR029063">
    <property type="entry name" value="SAM-dependent_MTases_sf"/>
</dbReference>
<evidence type="ECO:0000259" key="1">
    <source>
        <dbReference type="Pfam" id="PF05050"/>
    </source>
</evidence>
<dbReference type="NCBIfam" id="TIGR01444">
    <property type="entry name" value="fkbM_fam"/>
    <property type="match status" value="1"/>
</dbReference>
<keyword evidence="3" id="KW-1185">Reference proteome</keyword>
<reference evidence="2 3" key="1">
    <citation type="submission" date="2024-10" db="EMBL/GenBank/DDBJ databases">
        <title>Updated reference genomes for cyclostephanoid diatoms.</title>
        <authorList>
            <person name="Roberts W.R."/>
            <person name="Alverson A.J."/>
        </authorList>
    </citation>
    <scope>NUCLEOTIDE SEQUENCE [LARGE SCALE GENOMIC DNA]</scope>
    <source>
        <strain evidence="2 3">AJA010-31</strain>
    </source>
</reference>
<dbReference type="AlphaFoldDB" id="A0ABD3PGB4"/>
<proteinExistence type="predicted"/>
<protein>
    <recommendedName>
        <fullName evidence="1">Methyltransferase FkbM domain-containing protein</fullName>
    </recommendedName>
</protein>
<evidence type="ECO:0000313" key="2">
    <source>
        <dbReference type="EMBL" id="KAL3785490.1"/>
    </source>
</evidence>
<accession>A0ABD3PGB4</accession>
<organism evidence="2 3">
    <name type="scientific">Cyclotella atomus</name>
    <dbReference type="NCBI Taxonomy" id="382360"/>
    <lineage>
        <taxon>Eukaryota</taxon>
        <taxon>Sar</taxon>
        <taxon>Stramenopiles</taxon>
        <taxon>Ochrophyta</taxon>
        <taxon>Bacillariophyta</taxon>
        <taxon>Coscinodiscophyceae</taxon>
        <taxon>Thalassiosirophycidae</taxon>
        <taxon>Stephanodiscales</taxon>
        <taxon>Stephanodiscaceae</taxon>
        <taxon>Cyclotella</taxon>
    </lineage>
</organism>
<dbReference type="InterPro" id="IPR006342">
    <property type="entry name" value="FkbM_mtfrase"/>
</dbReference>
<dbReference type="SUPFAM" id="SSF53335">
    <property type="entry name" value="S-adenosyl-L-methionine-dependent methyltransferases"/>
    <property type="match status" value="1"/>
</dbReference>
<evidence type="ECO:0000313" key="3">
    <source>
        <dbReference type="Proteomes" id="UP001530400"/>
    </source>
</evidence>
<comment type="caution">
    <text evidence="2">The sequence shown here is derived from an EMBL/GenBank/DDBJ whole genome shotgun (WGS) entry which is preliminary data.</text>
</comment>
<dbReference type="PANTHER" id="PTHR34203">
    <property type="entry name" value="METHYLTRANSFERASE, FKBM FAMILY PROTEIN"/>
    <property type="match status" value="1"/>
</dbReference>
<gene>
    <name evidence="2" type="ORF">ACHAWO_013430</name>
</gene>
<dbReference type="Gene3D" id="3.40.50.150">
    <property type="entry name" value="Vaccinia Virus protein VP39"/>
    <property type="match status" value="1"/>
</dbReference>
<dbReference type="InterPro" id="IPR052514">
    <property type="entry name" value="SAM-dependent_MTase"/>
</dbReference>
<dbReference type="EMBL" id="JALLPJ020000691">
    <property type="protein sequence ID" value="KAL3785490.1"/>
    <property type="molecule type" value="Genomic_DNA"/>
</dbReference>